<dbReference type="EMBL" id="JANIIK010000037">
    <property type="protein sequence ID" value="KAJ3611739.1"/>
    <property type="molecule type" value="Genomic_DNA"/>
</dbReference>
<evidence type="ECO:0000256" key="2">
    <source>
        <dbReference type="SAM" id="Phobius"/>
    </source>
</evidence>
<dbReference type="Proteomes" id="UP001148018">
    <property type="component" value="Unassembled WGS sequence"/>
</dbReference>
<sequence length="112" mass="12076">MRGVSWLALSITSCSFIVICLSLSDHPEKRPRKPSISPTSSDPQPSGGPLWLGPSAVESGLLLDVSPPPSGWSMSVRSLIHQRFTSLYSPLRDRTACCEACCEACRLACSQL</sequence>
<accession>A0A9Q0IUP4</accession>
<dbReference type="AlphaFoldDB" id="A0A9Q0IUP4"/>
<evidence type="ECO:0000313" key="4">
    <source>
        <dbReference type="Proteomes" id="UP001148018"/>
    </source>
</evidence>
<keyword evidence="2" id="KW-0812">Transmembrane</keyword>
<proteinExistence type="predicted"/>
<keyword evidence="4" id="KW-1185">Reference proteome</keyword>
<evidence type="ECO:0000313" key="3">
    <source>
        <dbReference type="EMBL" id="KAJ3611739.1"/>
    </source>
</evidence>
<evidence type="ECO:0000256" key="1">
    <source>
        <dbReference type="SAM" id="MobiDB-lite"/>
    </source>
</evidence>
<feature type="transmembrane region" description="Helical" evidence="2">
    <location>
        <begin position="6"/>
        <end position="24"/>
    </location>
</feature>
<dbReference type="OrthoDB" id="10027013at2759"/>
<reference evidence="3" key="1">
    <citation type="submission" date="2022-07" db="EMBL/GenBank/DDBJ databases">
        <title>Chromosome-level genome of Muraenolepis orangiensis.</title>
        <authorList>
            <person name="Kim J."/>
        </authorList>
    </citation>
    <scope>NUCLEOTIDE SEQUENCE</scope>
    <source>
        <strain evidence="3">KU_S4_2022</strain>
        <tissue evidence="3">Muscle</tissue>
    </source>
</reference>
<feature type="region of interest" description="Disordered" evidence="1">
    <location>
        <begin position="26"/>
        <end position="52"/>
    </location>
</feature>
<organism evidence="3 4">
    <name type="scientific">Muraenolepis orangiensis</name>
    <name type="common">Patagonian moray cod</name>
    <dbReference type="NCBI Taxonomy" id="630683"/>
    <lineage>
        <taxon>Eukaryota</taxon>
        <taxon>Metazoa</taxon>
        <taxon>Chordata</taxon>
        <taxon>Craniata</taxon>
        <taxon>Vertebrata</taxon>
        <taxon>Euteleostomi</taxon>
        <taxon>Actinopterygii</taxon>
        <taxon>Neopterygii</taxon>
        <taxon>Teleostei</taxon>
        <taxon>Neoteleostei</taxon>
        <taxon>Acanthomorphata</taxon>
        <taxon>Zeiogadaria</taxon>
        <taxon>Gadariae</taxon>
        <taxon>Gadiformes</taxon>
        <taxon>Muraenolepidoidei</taxon>
        <taxon>Muraenolepididae</taxon>
        <taxon>Muraenolepis</taxon>
    </lineage>
</organism>
<keyword evidence="2" id="KW-0472">Membrane</keyword>
<name>A0A9Q0IUP4_9TELE</name>
<comment type="caution">
    <text evidence="3">The sequence shown here is derived from an EMBL/GenBank/DDBJ whole genome shotgun (WGS) entry which is preliminary data.</text>
</comment>
<gene>
    <name evidence="3" type="ORF">NHX12_021753</name>
</gene>
<keyword evidence="2" id="KW-1133">Transmembrane helix</keyword>
<protein>
    <submittedName>
        <fullName evidence="3">Uncharacterized protein</fullName>
    </submittedName>
</protein>